<dbReference type="Proteomes" id="UP000571701">
    <property type="component" value="Unassembled WGS sequence"/>
</dbReference>
<dbReference type="EMBL" id="JACFYF010000001">
    <property type="protein sequence ID" value="MBA5760812.1"/>
    <property type="molecule type" value="Genomic_DNA"/>
</dbReference>
<proteinExistence type="predicted"/>
<evidence type="ECO:0000313" key="2">
    <source>
        <dbReference type="EMBL" id="MBA5760812.1"/>
    </source>
</evidence>
<evidence type="ECO:0000256" key="1">
    <source>
        <dbReference type="SAM" id="SignalP"/>
    </source>
</evidence>
<protein>
    <recommendedName>
        <fullName evidence="4">DUF4402 domain-containing protein</fullName>
    </recommendedName>
</protein>
<dbReference type="RefSeq" id="WP_182105474.1">
    <property type="nucleotide sequence ID" value="NZ_JACFYF010000001.1"/>
</dbReference>
<evidence type="ECO:0000313" key="3">
    <source>
        <dbReference type="Proteomes" id="UP000571701"/>
    </source>
</evidence>
<keyword evidence="3" id="KW-1185">Reference proteome</keyword>
<evidence type="ECO:0008006" key="4">
    <source>
        <dbReference type="Google" id="ProtNLM"/>
    </source>
</evidence>
<feature type="chain" id="PRO_5030508348" description="DUF4402 domain-containing protein" evidence="1">
    <location>
        <begin position="22"/>
        <end position="190"/>
    </location>
</feature>
<gene>
    <name evidence="2" type="ORF">H2O73_00520</name>
</gene>
<accession>A0A7W2FMR1</accession>
<organism evidence="2 3">
    <name type="scientific">Vibrio marinisediminis</name>
    <dbReference type="NCBI Taxonomy" id="2758441"/>
    <lineage>
        <taxon>Bacteria</taxon>
        <taxon>Pseudomonadati</taxon>
        <taxon>Pseudomonadota</taxon>
        <taxon>Gammaproteobacteria</taxon>
        <taxon>Vibrionales</taxon>
        <taxon>Vibrionaceae</taxon>
        <taxon>Vibrio</taxon>
    </lineage>
</organism>
<sequence>MKYVAITAAILAVIGSSVVSAAPDVTAASTTLTKNIEPKCNIGLWAVGTDGSVGGDVGNGLGDDYVHSELNDLKTSGQSITGRAKCNSSGGFDVHVVATNGTLSNNDLSGNGGPRTVDYTLENNGSDNFDNSGGDFTSATNIASNTRYLVGSGVDTQRAEFKLLMKLAAGEEFTYAGQYTETLTFDLTPL</sequence>
<feature type="signal peptide" evidence="1">
    <location>
        <begin position="1"/>
        <end position="21"/>
    </location>
</feature>
<keyword evidence="1" id="KW-0732">Signal</keyword>
<comment type="caution">
    <text evidence="2">The sequence shown here is derived from an EMBL/GenBank/DDBJ whole genome shotgun (WGS) entry which is preliminary data.</text>
</comment>
<dbReference type="AlphaFoldDB" id="A0A7W2FMR1"/>
<reference evidence="2 3" key="1">
    <citation type="submission" date="2020-07" db="EMBL/GenBank/DDBJ databases">
        <title>Vibrio marinisediminis sp. nov., isolated from marine sediment.</title>
        <authorList>
            <person name="Ji X."/>
        </authorList>
    </citation>
    <scope>NUCLEOTIDE SEQUENCE [LARGE SCALE GENOMIC DNA]</scope>
    <source>
        <strain evidence="2 3">404</strain>
    </source>
</reference>
<name>A0A7W2FMR1_9VIBR</name>